<dbReference type="InterPro" id="IPR045225">
    <property type="entry name" value="Uracil/uridine/allantoin_perm"/>
</dbReference>
<evidence type="ECO:0000256" key="2">
    <source>
        <dbReference type="ARBA" id="ARBA00008974"/>
    </source>
</evidence>
<dbReference type="Proteomes" id="UP000095085">
    <property type="component" value="Unassembled WGS sequence"/>
</dbReference>
<evidence type="ECO:0008006" key="9">
    <source>
        <dbReference type="Google" id="ProtNLM"/>
    </source>
</evidence>
<keyword evidence="8" id="KW-1185">Reference proteome</keyword>
<organism evidence="7 8">
    <name type="scientific">Hyphopichia burtonii NRRL Y-1933</name>
    <dbReference type="NCBI Taxonomy" id="984485"/>
    <lineage>
        <taxon>Eukaryota</taxon>
        <taxon>Fungi</taxon>
        <taxon>Dikarya</taxon>
        <taxon>Ascomycota</taxon>
        <taxon>Saccharomycotina</taxon>
        <taxon>Pichiomycetes</taxon>
        <taxon>Debaryomycetaceae</taxon>
        <taxon>Hyphopichia</taxon>
    </lineage>
</organism>
<dbReference type="NCBIfam" id="TIGR00800">
    <property type="entry name" value="ncs1"/>
    <property type="match status" value="1"/>
</dbReference>
<accession>A0A1E4RF27</accession>
<dbReference type="OrthoDB" id="2018619at2759"/>
<dbReference type="InterPro" id="IPR001248">
    <property type="entry name" value="Pur-cyt_permease"/>
</dbReference>
<evidence type="ECO:0000256" key="6">
    <source>
        <dbReference type="SAM" id="Phobius"/>
    </source>
</evidence>
<dbReference type="Pfam" id="PF02133">
    <property type="entry name" value="Transp_cyt_pur"/>
    <property type="match status" value="1"/>
</dbReference>
<feature type="transmembrane region" description="Helical" evidence="6">
    <location>
        <begin position="451"/>
        <end position="467"/>
    </location>
</feature>
<sequence length="561" mass="62688">MPTTKALNLRKFMDKLEVPHENHEEPTLLTNPDLEPMPSHRRGWGFFSFFGYWATPNLTIWTWLTGSSLLALGLNTGHVMGALTLGNVIICIYTCLNSNPGAKYHVGYTVCQRMIFGIYGSGIGIIIRVVLSIVFYGSQSWLGGLLLVVMFSSFSKGFMDMENTFSDSADMTKRDFIGFLVFHIIEILFLYMRPEKINKWLNGSCIITTIAFVAVLITCLVKNKGPGDIYYEKVNLGKWEIGWMWLKAITIWYGALSPDVTNQSDYSRFASSPRKMYLGIIIAVMITGTFVPLFSLICASATSHFYNTQFWLPTDIVLQWLRDDYSPGTRAGAFFLAFAFASSQLTFNVSANGFAGGMDLSGVCPKYINIRRGAIITALLSWLVQPWKFYNTSSVFMSVMSSFGVVVTPIIAILIADFMVIRKAQLPLLDLYSTSPDGTFYFTKGFNLKGISVWAISVALGIPGLIADLQNDHQIPQELVNFFSGNVIFAFILPFCLYTLVCKIIPVKNAGIGDKEDYFGAFTLEECDKLNIEPHYRSSLVVFDDGLLAVPSENKINKYPN</sequence>
<evidence type="ECO:0000256" key="5">
    <source>
        <dbReference type="ARBA" id="ARBA00023136"/>
    </source>
</evidence>
<evidence type="ECO:0000313" key="7">
    <source>
        <dbReference type="EMBL" id="ODV65874.1"/>
    </source>
</evidence>
<gene>
    <name evidence="7" type="ORF">HYPBUDRAFT_149667</name>
</gene>
<feature type="transmembrane region" description="Helical" evidence="6">
    <location>
        <begin position="175"/>
        <end position="194"/>
    </location>
</feature>
<evidence type="ECO:0000256" key="3">
    <source>
        <dbReference type="ARBA" id="ARBA00022692"/>
    </source>
</evidence>
<comment type="subcellular location">
    <subcellularLocation>
        <location evidence="1">Membrane</location>
        <topology evidence="1">Multi-pass membrane protein</topology>
    </subcellularLocation>
</comment>
<evidence type="ECO:0000256" key="4">
    <source>
        <dbReference type="ARBA" id="ARBA00022989"/>
    </source>
</evidence>
<dbReference type="PANTHER" id="PTHR30618">
    <property type="entry name" value="NCS1 FAMILY PURINE/PYRIMIDINE TRANSPORTER"/>
    <property type="match status" value="1"/>
</dbReference>
<dbReference type="InterPro" id="IPR012681">
    <property type="entry name" value="NCS1"/>
</dbReference>
<feature type="transmembrane region" description="Helical" evidence="6">
    <location>
        <begin position="331"/>
        <end position="349"/>
    </location>
</feature>
<feature type="transmembrane region" description="Helical" evidence="6">
    <location>
        <begin position="200"/>
        <end position="221"/>
    </location>
</feature>
<feature type="transmembrane region" description="Helical" evidence="6">
    <location>
        <begin position="370"/>
        <end position="389"/>
    </location>
</feature>
<feature type="transmembrane region" description="Helical" evidence="6">
    <location>
        <begin position="116"/>
        <end position="135"/>
    </location>
</feature>
<evidence type="ECO:0000313" key="8">
    <source>
        <dbReference type="Proteomes" id="UP000095085"/>
    </source>
</evidence>
<feature type="transmembrane region" description="Helical" evidence="6">
    <location>
        <begin position="277"/>
        <end position="302"/>
    </location>
</feature>
<feature type="transmembrane region" description="Helical" evidence="6">
    <location>
        <begin position="395"/>
        <end position="416"/>
    </location>
</feature>
<feature type="transmembrane region" description="Helical" evidence="6">
    <location>
        <begin position="76"/>
        <end position="96"/>
    </location>
</feature>
<dbReference type="GeneID" id="30994771"/>
<feature type="transmembrane region" description="Helical" evidence="6">
    <location>
        <begin position="44"/>
        <end position="64"/>
    </location>
</feature>
<reference evidence="8" key="1">
    <citation type="submission" date="2016-05" db="EMBL/GenBank/DDBJ databases">
        <title>Comparative genomics of biotechnologically important yeasts.</title>
        <authorList>
            <consortium name="DOE Joint Genome Institute"/>
            <person name="Riley R."/>
            <person name="Haridas S."/>
            <person name="Wolfe K.H."/>
            <person name="Lopes M.R."/>
            <person name="Hittinger C.T."/>
            <person name="Goker M."/>
            <person name="Salamov A."/>
            <person name="Wisecaver J."/>
            <person name="Long T.M."/>
            <person name="Aerts A.L."/>
            <person name="Barry K."/>
            <person name="Choi C."/>
            <person name="Clum A."/>
            <person name="Coughlan A.Y."/>
            <person name="Deshpande S."/>
            <person name="Douglass A.P."/>
            <person name="Hanson S.J."/>
            <person name="Klenk H.-P."/>
            <person name="Labutti K."/>
            <person name="Lapidus A."/>
            <person name="Lindquist E."/>
            <person name="Lipzen A."/>
            <person name="Meier-Kolthoff J.P."/>
            <person name="Ohm R.A."/>
            <person name="Otillar R.P."/>
            <person name="Pangilinan J."/>
            <person name="Peng Y."/>
            <person name="Rokas A."/>
            <person name="Rosa C.A."/>
            <person name="Scheuner C."/>
            <person name="Sibirny A.A."/>
            <person name="Slot J.C."/>
            <person name="Stielow J.B."/>
            <person name="Sun H."/>
            <person name="Kurtzman C.P."/>
            <person name="Blackwell M."/>
            <person name="Grigoriev I.V."/>
            <person name="Jeffries T.W."/>
        </authorList>
    </citation>
    <scope>NUCLEOTIDE SEQUENCE [LARGE SCALE GENOMIC DNA]</scope>
    <source>
        <strain evidence="8">NRRL Y-1933</strain>
    </source>
</reference>
<evidence type="ECO:0000256" key="1">
    <source>
        <dbReference type="ARBA" id="ARBA00004141"/>
    </source>
</evidence>
<proteinExistence type="inferred from homology"/>
<dbReference type="AlphaFoldDB" id="A0A1E4RF27"/>
<dbReference type="PANTHER" id="PTHR30618:SF15">
    <property type="entry name" value="NICOTINAMIDE RIBOSIDE TRANSPORTER 1-RELATED"/>
    <property type="match status" value="1"/>
</dbReference>
<dbReference type="EMBL" id="KV454543">
    <property type="protein sequence ID" value="ODV65874.1"/>
    <property type="molecule type" value="Genomic_DNA"/>
</dbReference>
<name>A0A1E4RF27_9ASCO</name>
<protein>
    <recommendedName>
        <fullName evidence="9">Thiamine transporter</fullName>
    </recommendedName>
</protein>
<dbReference type="Gene3D" id="1.10.4160.10">
    <property type="entry name" value="Hydantoin permease"/>
    <property type="match status" value="1"/>
</dbReference>
<dbReference type="GO" id="GO:0015205">
    <property type="term" value="F:nucleobase transmembrane transporter activity"/>
    <property type="evidence" value="ECO:0007669"/>
    <property type="project" value="TreeGrafter"/>
</dbReference>
<keyword evidence="5 6" id="KW-0472">Membrane</keyword>
<keyword evidence="3 6" id="KW-0812">Transmembrane</keyword>
<comment type="similarity">
    <text evidence="2">Belongs to the purine-cytosine permease (2.A.39) family.</text>
</comment>
<dbReference type="RefSeq" id="XP_020074941.1">
    <property type="nucleotide sequence ID" value="XM_020220221.1"/>
</dbReference>
<dbReference type="GO" id="GO:0005886">
    <property type="term" value="C:plasma membrane"/>
    <property type="evidence" value="ECO:0007669"/>
    <property type="project" value="TreeGrafter"/>
</dbReference>
<keyword evidence="4 6" id="KW-1133">Transmembrane helix</keyword>
<feature type="transmembrane region" description="Helical" evidence="6">
    <location>
        <begin position="479"/>
        <end position="501"/>
    </location>
</feature>